<dbReference type="Gene3D" id="3.40.50.450">
    <property type="match status" value="1"/>
</dbReference>
<protein>
    <submittedName>
        <fullName evidence="4">DNA protecting protein DprA</fullName>
    </submittedName>
</protein>
<dbReference type="Proteomes" id="UP000629025">
    <property type="component" value="Unassembled WGS sequence"/>
</dbReference>
<name>A0ABQ1KV99_9GAMM</name>
<comment type="similarity">
    <text evidence="1">Belongs to the DprA/Smf family.</text>
</comment>
<dbReference type="Pfam" id="PF17782">
    <property type="entry name" value="WHD_DprA"/>
    <property type="match status" value="1"/>
</dbReference>
<dbReference type="SUPFAM" id="SSF102405">
    <property type="entry name" value="MCP/YpsA-like"/>
    <property type="match status" value="1"/>
</dbReference>
<dbReference type="PANTHER" id="PTHR43022:SF1">
    <property type="entry name" value="PROTEIN SMF"/>
    <property type="match status" value="1"/>
</dbReference>
<dbReference type="InterPro" id="IPR041614">
    <property type="entry name" value="DprA_WH"/>
</dbReference>
<dbReference type="EMBL" id="BMIJ01000010">
    <property type="protein sequence ID" value="GGC10439.1"/>
    <property type="molecule type" value="Genomic_DNA"/>
</dbReference>
<evidence type="ECO:0000313" key="5">
    <source>
        <dbReference type="Proteomes" id="UP000629025"/>
    </source>
</evidence>
<reference evidence="5" key="1">
    <citation type="journal article" date="2019" name="Int. J. Syst. Evol. Microbiol.">
        <title>The Global Catalogue of Microorganisms (GCM) 10K type strain sequencing project: providing services to taxonomists for standard genome sequencing and annotation.</title>
        <authorList>
            <consortium name="The Broad Institute Genomics Platform"/>
            <consortium name="The Broad Institute Genome Sequencing Center for Infectious Disease"/>
            <person name="Wu L."/>
            <person name="Ma J."/>
        </authorList>
    </citation>
    <scope>NUCLEOTIDE SEQUENCE [LARGE SCALE GENOMIC DNA]</scope>
    <source>
        <strain evidence="5">CGMCC 1.15341</strain>
    </source>
</reference>
<gene>
    <name evidence="4" type="ORF">GCM10011352_41170</name>
</gene>
<dbReference type="RefSeq" id="WP_188751949.1">
    <property type="nucleotide sequence ID" value="NZ_BMIJ01000010.1"/>
</dbReference>
<dbReference type="NCBIfam" id="TIGR00732">
    <property type="entry name" value="dprA"/>
    <property type="match status" value="1"/>
</dbReference>
<evidence type="ECO:0000313" key="4">
    <source>
        <dbReference type="EMBL" id="GGC10439.1"/>
    </source>
</evidence>
<dbReference type="Gene3D" id="1.10.10.10">
    <property type="entry name" value="Winged helix-like DNA-binding domain superfamily/Winged helix DNA-binding domain"/>
    <property type="match status" value="1"/>
</dbReference>
<keyword evidence="5" id="KW-1185">Reference proteome</keyword>
<feature type="domain" description="Smf/DprA SLOG" evidence="2">
    <location>
        <begin position="82"/>
        <end position="291"/>
    </location>
</feature>
<evidence type="ECO:0000259" key="3">
    <source>
        <dbReference type="Pfam" id="PF17782"/>
    </source>
</evidence>
<evidence type="ECO:0000259" key="2">
    <source>
        <dbReference type="Pfam" id="PF02481"/>
    </source>
</evidence>
<feature type="domain" description="DprA winged helix" evidence="3">
    <location>
        <begin position="305"/>
        <end position="356"/>
    </location>
</feature>
<comment type="caution">
    <text evidence="4">The sequence shown here is derived from an EMBL/GenBank/DDBJ whole genome shotgun (WGS) entry which is preliminary data.</text>
</comment>
<evidence type="ECO:0000256" key="1">
    <source>
        <dbReference type="ARBA" id="ARBA00006525"/>
    </source>
</evidence>
<dbReference type="InterPro" id="IPR003488">
    <property type="entry name" value="DprA"/>
</dbReference>
<dbReference type="PANTHER" id="PTHR43022">
    <property type="entry name" value="PROTEIN SMF"/>
    <property type="match status" value="1"/>
</dbReference>
<accession>A0ABQ1KV99</accession>
<dbReference type="InterPro" id="IPR036388">
    <property type="entry name" value="WH-like_DNA-bd_sf"/>
</dbReference>
<dbReference type="InterPro" id="IPR057666">
    <property type="entry name" value="DrpA_SLOG"/>
</dbReference>
<dbReference type="Pfam" id="PF02481">
    <property type="entry name" value="DNA_processg_A"/>
    <property type="match status" value="1"/>
</dbReference>
<organism evidence="4 5">
    <name type="scientific">Marinobacterium zhoushanense</name>
    <dbReference type="NCBI Taxonomy" id="1679163"/>
    <lineage>
        <taxon>Bacteria</taxon>
        <taxon>Pseudomonadati</taxon>
        <taxon>Pseudomonadota</taxon>
        <taxon>Gammaproteobacteria</taxon>
        <taxon>Oceanospirillales</taxon>
        <taxon>Oceanospirillaceae</taxon>
        <taxon>Marinobacterium</taxon>
    </lineage>
</organism>
<sequence length="366" mass="38955">MRDPREWIAATLLPGIGPATLGRLRTAGIAAPDLFSTTPSPASPLKLRPETLAGIHEYRAGGALFRRASELQAQAIQHGWQLLAIDSPTFPDLLKQIPDPPILLWLHGDAGLLSLPQLAIVGSRHASRGGVDHAYSFSAELTAGGFVVTSGLARGIDAAAHQAAVDLQRPTIAVLGTGLDRCYPAANRRLAESIIASGGLLVSEYPPGTAPLPQNFPRRNRIISGMSVGTLVVEAAPRSGSLITARQALEQGREVFALPGSIHNPLSKGCHSLIREGAKLVETSQDILAELAPLLGTFIAPAVAEADAEEGQHEEPLLTQIPFDPIGFDQLVDRLALPPAALQQELMRLELEGRIELRGAYILRLR</sequence>
<proteinExistence type="inferred from homology"/>